<dbReference type="Proteomes" id="UP001428774">
    <property type="component" value="Unassembled WGS sequence"/>
</dbReference>
<dbReference type="EMBL" id="JBDNCH010000002">
    <property type="protein sequence ID" value="MEN9062474.1"/>
    <property type="molecule type" value="Genomic_DNA"/>
</dbReference>
<feature type="transmembrane region" description="Helical" evidence="2">
    <location>
        <begin position="12"/>
        <end position="30"/>
    </location>
</feature>
<protein>
    <recommendedName>
        <fullName evidence="5">Flap endonuclease-1-like 5' DNA nuclease</fullName>
    </recommendedName>
</protein>
<keyword evidence="2" id="KW-1133">Transmembrane helix</keyword>
<proteinExistence type="predicted"/>
<accession>A0AAW9SEN6</accession>
<feature type="compositionally biased region" description="Low complexity" evidence="1">
    <location>
        <begin position="130"/>
        <end position="145"/>
    </location>
</feature>
<keyword evidence="4" id="KW-1185">Reference proteome</keyword>
<evidence type="ECO:0000313" key="4">
    <source>
        <dbReference type="Proteomes" id="UP001428774"/>
    </source>
</evidence>
<keyword evidence="2" id="KW-0812">Transmembrane</keyword>
<name>A0AAW9SEN6_9RHOB</name>
<feature type="region of interest" description="Disordered" evidence="1">
    <location>
        <begin position="116"/>
        <end position="158"/>
    </location>
</feature>
<dbReference type="RefSeq" id="WP_347167441.1">
    <property type="nucleotide sequence ID" value="NZ_JBDNCH010000002.1"/>
</dbReference>
<evidence type="ECO:0008006" key="5">
    <source>
        <dbReference type="Google" id="ProtNLM"/>
    </source>
</evidence>
<evidence type="ECO:0000313" key="3">
    <source>
        <dbReference type="EMBL" id="MEN9062474.1"/>
    </source>
</evidence>
<dbReference type="Gene3D" id="1.10.150.20">
    <property type="entry name" value="5' to 3' exonuclease, C-terminal subdomain"/>
    <property type="match status" value="1"/>
</dbReference>
<evidence type="ECO:0000256" key="1">
    <source>
        <dbReference type="SAM" id="MobiDB-lite"/>
    </source>
</evidence>
<feature type="compositionally biased region" description="Low complexity" evidence="1">
    <location>
        <begin position="186"/>
        <end position="208"/>
    </location>
</feature>
<gene>
    <name evidence="3" type="ORF">ABFB10_17245</name>
</gene>
<keyword evidence="2" id="KW-0472">Membrane</keyword>
<dbReference type="AlphaFoldDB" id="A0AAW9SEN6"/>
<sequence>MAHSGEGCTTRCWGLAAIIGALTFLMLLTAGDKSFAAAAVLGILAAVLLGLLFTWLFCADSKAAPAPREAAPAAPVTAPTSAAASSGSATAAGAAGAASAVGVAAAGTALAGAGAAQDAPRADPDPAPEPVAAAGAAESAGQTGSRVKPSAALAGEADLDSRKGTWTYERGSEAAAETVPAADPVPEQAATAAEEPASAPASASAADPQDARILVKPSKALAGQQELASRKGAWRYEGPSDRTAPDGAGTPGDDRDGVPDGTGEGSKPAMLEGARAGGPDNLKEIKGIGPKLEALCHSLGIYHFDQIANWTAEEVAWMDANLEGFRGRVSRDRWVDQARILAAGGDTEFSRRVDDGDVY</sequence>
<evidence type="ECO:0000256" key="2">
    <source>
        <dbReference type="SAM" id="Phobius"/>
    </source>
</evidence>
<comment type="caution">
    <text evidence="3">The sequence shown here is derived from an EMBL/GenBank/DDBJ whole genome shotgun (WGS) entry which is preliminary data.</text>
</comment>
<feature type="region of interest" description="Disordered" evidence="1">
    <location>
        <begin position="170"/>
        <end position="278"/>
    </location>
</feature>
<feature type="transmembrane region" description="Helical" evidence="2">
    <location>
        <begin position="36"/>
        <end position="58"/>
    </location>
</feature>
<organism evidence="3 4">
    <name type="scientific">Ponticoccus litoralis</name>
    <dbReference type="NCBI Taxonomy" id="422297"/>
    <lineage>
        <taxon>Bacteria</taxon>
        <taxon>Pseudomonadati</taxon>
        <taxon>Pseudomonadota</taxon>
        <taxon>Alphaproteobacteria</taxon>
        <taxon>Rhodobacterales</taxon>
        <taxon>Roseobacteraceae</taxon>
        <taxon>Ponticoccus</taxon>
    </lineage>
</organism>
<reference evidence="3 4" key="1">
    <citation type="submission" date="2024-05" db="EMBL/GenBank/DDBJ databases">
        <title>Genome sequence of Ponticoccus litoralis KCCM 90028.</title>
        <authorList>
            <person name="Kim J.M."/>
            <person name="Lee J.K."/>
            <person name="Choi B.J."/>
            <person name="Bayburt H."/>
            <person name="Baek J.H."/>
            <person name="Jeon C.O."/>
        </authorList>
    </citation>
    <scope>NUCLEOTIDE SEQUENCE [LARGE SCALE GENOMIC DNA]</scope>
    <source>
        <strain evidence="3 4">KCCM 90028</strain>
    </source>
</reference>